<sequence>MSEKLPEGLSSSGRESEEVLSKATTSTRALSRVPRTNRDNAVKLVEGLPSSNCGWKDGYFFVCGDNWERLPEEGDDYVKIRRTWGTPSPEPSSTVLSLIQVNEKRLATIKINKNKLKSLVEKRGPIMTTSLKRKKTDEGQSSILPGPLVKKAAATDDGSTICRSHGLAAMRAKAAIIELDFQEYANAWTENISKLMVHSIIRSLNEAMVISRHCLSLEDDLGHLKERLVESKASQKNLNRAIFELSKEKRDSLEELEKVKVDLAAKDGDIKAAVEAQDGAMKEMKHLMGQIEGARAAAVDTDGKSDL</sequence>
<reference evidence="2" key="1">
    <citation type="submission" date="2018-02" db="EMBL/GenBank/DDBJ databases">
        <authorList>
            <person name="Cohen D.B."/>
            <person name="Kent A.D."/>
        </authorList>
    </citation>
    <scope>NUCLEOTIDE SEQUENCE</scope>
</reference>
<gene>
    <name evidence="2" type="ORF">FSB_LOCUS26623</name>
</gene>
<evidence type="ECO:0000256" key="1">
    <source>
        <dbReference type="SAM" id="MobiDB-lite"/>
    </source>
</evidence>
<protein>
    <submittedName>
        <fullName evidence="2">Uncharacterized protein</fullName>
    </submittedName>
</protein>
<name>A0A2N9GHF5_FAGSY</name>
<dbReference type="EMBL" id="OIVN01001895">
    <property type="protein sequence ID" value="SPC98741.1"/>
    <property type="molecule type" value="Genomic_DNA"/>
</dbReference>
<dbReference type="AlphaFoldDB" id="A0A2N9GHF5"/>
<accession>A0A2N9GHF5</accession>
<evidence type="ECO:0000313" key="2">
    <source>
        <dbReference type="EMBL" id="SPC98741.1"/>
    </source>
</evidence>
<feature type="region of interest" description="Disordered" evidence="1">
    <location>
        <begin position="1"/>
        <end position="34"/>
    </location>
</feature>
<proteinExistence type="predicted"/>
<organism evidence="2">
    <name type="scientific">Fagus sylvatica</name>
    <name type="common">Beechnut</name>
    <dbReference type="NCBI Taxonomy" id="28930"/>
    <lineage>
        <taxon>Eukaryota</taxon>
        <taxon>Viridiplantae</taxon>
        <taxon>Streptophyta</taxon>
        <taxon>Embryophyta</taxon>
        <taxon>Tracheophyta</taxon>
        <taxon>Spermatophyta</taxon>
        <taxon>Magnoliopsida</taxon>
        <taxon>eudicotyledons</taxon>
        <taxon>Gunneridae</taxon>
        <taxon>Pentapetalae</taxon>
        <taxon>rosids</taxon>
        <taxon>fabids</taxon>
        <taxon>Fagales</taxon>
        <taxon>Fagaceae</taxon>
        <taxon>Fagus</taxon>
    </lineage>
</organism>